<sequence>MSDSGPPDDPPPAVNPPPVANPPSTVIPPHTTVATRRQTSTYGKLMTGKTKEELINHPTIYSSIITADQVQKHLTEHSLLGTNQDPDHSTLSLALLNIAYAAPGITVIAADTIHSVAILIDTLPSLPSTCLASTSPQINTLINNFKAQVNSLKACIEDIRKTMEINKSSAETLTRTIDEARDELHNTAQFINDTAEELTGIPSQIKDTLSTLPL</sequence>
<name>A0A0C3DU36_9AGAM</name>
<reference evidence="2 3" key="1">
    <citation type="submission" date="2014-04" db="EMBL/GenBank/DDBJ databases">
        <authorList>
            <consortium name="DOE Joint Genome Institute"/>
            <person name="Kuo A."/>
            <person name="Kohler A."/>
            <person name="Nagy L.G."/>
            <person name="Floudas D."/>
            <person name="Copeland A."/>
            <person name="Barry K.W."/>
            <person name="Cichocki N."/>
            <person name="Veneault-Fourrey C."/>
            <person name="LaButti K."/>
            <person name="Lindquist E.A."/>
            <person name="Lipzen A."/>
            <person name="Lundell T."/>
            <person name="Morin E."/>
            <person name="Murat C."/>
            <person name="Sun H."/>
            <person name="Tunlid A."/>
            <person name="Henrissat B."/>
            <person name="Grigoriev I.V."/>
            <person name="Hibbett D.S."/>
            <person name="Martin F."/>
            <person name="Nordberg H.P."/>
            <person name="Cantor M.N."/>
            <person name="Hua S.X."/>
        </authorList>
    </citation>
    <scope>NUCLEOTIDE SEQUENCE [LARGE SCALE GENOMIC DNA]</scope>
    <source>
        <strain evidence="2 3">Foug A</strain>
    </source>
</reference>
<evidence type="ECO:0000313" key="3">
    <source>
        <dbReference type="Proteomes" id="UP000053989"/>
    </source>
</evidence>
<feature type="region of interest" description="Disordered" evidence="1">
    <location>
        <begin position="1"/>
        <end position="30"/>
    </location>
</feature>
<keyword evidence="3" id="KW-1185">Reference proteome</keyword>
<evidence type="ECO:0000256" key="1">
    <source>
        <dbReference type="SAM" id="MobiDB-lite"/>
    </source>
</evidence>
<proteinExistence type="predicted"/>
<accession>A0A0C3DU36</accession>
<evidence type="ECO:0000313" key="2">
    <source>
        <dbReference type="EMBL" id="KIM59481.1"/>
    </source>
</evidence>
<feature type="compositionally biased region" description="Pro residues" evidence="1">
    <location>
        <begin position="7"/>
        <end position="21"/>
    </location>
</feature>
<dbReference type="Proteomes" id="UP000053989">
    <property type="component" value="Unassembled WGS sequence"/>
</dbReference>
<dbReference type="InParanoid" id="A0A0C3DU36"/>
<dbReference type="EMBL" id="KN822073">
    <property type="protein sequence ID" value="KIM59481.1"/>
    <property type="molecule type" value="Genomic_DNA"/>
</dbReference>
<dbReference type="HOGENOM" id="CLU_1289621_0_0_1"/>
<protein>
    <submittedName>
        <fullName evidence="2">Uncharacterized protein</fullName>
    </submittedName>
</protein>
<gene>
    <name evidence="2" type="ORF">SCLCIDRAFT_27303</name>
</gene>
<organism evidence="2 3">
    <name type="scientific">Scleroderma citrinum Foug A</name>
    <dbReference type="NCBI Taxonomy" id="1036808"/>
    <lineage>
        <taxon>Eukaryota</taxon>
        <taxon>Fungi</taxon>
        <taxon>Dikarya</taxon>
        <taxon>Basidiomycota</taxon>
        <taxon>Agaricomycotina</taxon>
        <taxon>Agaricomycetes</taxon>
        <taxon>Agaricomycetidae</taxon>
        <taxon>Boletales</taxon>
        <taxon>Sclerodermatineae</taxon>
        <taxon>Sclerodermataceae</taxon>
        <taxon>Scleroderma</taxon>
    </lineage>
</organism>
<dbReference type="AlphaFoldDB" id="A0A0C3DU36"/>
<reference evidence="3" key="2">
    <citation type="submission" date="2015-01" db="EMBL/GenBank/DDBJ databases">
        <title>Evolutionary Origins and Diversification of the Mycorrhizal Mutualists.</title>
        <authorList>
            <consortium name="DOE Joint Genome Institute"/>
            <consortium name="Mycorrhizal Genomics Consortium"/>
            <person name="Kohler A."/>
            <person name="Kuo A."/>
            <person name="Nagy L.G."/>
            <person name="Floudas D."/>
            <person name="Copeland A."/>
            <person name="Barry K.W."/>
            <person name="Cichocki N."/>
            <person name="Veneault-Fourrey C."/>
            <person name="LaButti K."/>
            <person name="Lindquist E.A."/>
            <person name="Lipzen A."/>
            <person name="Lundell T."/>
            <person name="Morin E."/>
            <person name="Murat C."/>
            <person name="Riley R."/>
            <person name="Ohm R."/>
            <person name="Sun H."/>
            <person name="Tunlid A."/>
            <person name="Henrissat B."/>
            <person name="Grigoriev I.V."/>
            <person name="Hibbett D.S."/>
            <person name="Martin F."/>
        </authorList>
    </citation>
    <scope>NUCLEOTIDE SEQUENCE [LARGE SCALE GENOMIC DNA]</scope>
    <source>
        <strain evidence="3">Foug A</strain>
    </source>
</reference>